<dbReference type="AlphaFoldDB" id="A0A0N4Y1N5"/>
<sequence>MWFGYFRVRRRSLGLDRVEVEQEMRESNAGGGVGANDAPYADGVSPGSGARGFGRSGRVLDPERFAPGHGQQQGGAANVALR</sequence>
<keyword evidence="3" id="KW-1185">Reference proteome</keyword>
<evidence type="ECO:0000256" key="1">
    <source>
        <dbReference type="SAM" id="MobiDB-lite"/>
    </source>
</evidence>
<accession>A0A0N4Y1N5</accession>
<proteinExistence type="predicted"/>
<feature type="region of interest" description="Disordered" evidence="1">
    <location>
        <begin position="25"/>
        <end position="82"/>
    </location>
</feature>
<gene>
    <name evidence="2" type="ORF">NBR_LOCUS9544</name>
</gene>
<reference evidence="4" key="1">
    <citation type="submission" date="2017-02" db="UniProtKB">
        <authorList>
            <consortium name="WormBaseParasite"/>
        </authorList>
    </citation>
    <scope>IDENTIFICATION</scope>
</reference>
<evidence type="ECO:0000313" key="3">
    <source>
        <dbReference type="Proteomes" id="UP000271162"/>
    </source>
</evidence>
<organism evidence="4">
    <name type="scientific">Nippostrongylus brasiliensis</name>
    <name type="common">Rat hookworm</name>
    <dbReference type="NCBI Taxonomy" id="27835"/>
    <lineage>
        <taxon>Eukaryota</taxon>
        <taxon>Metazoa</taxon>
        <taxon>Ecdysozoa</taxon>
        <taxon>Nematoda</taxon>
        <taxon>Chromadorea</taxon>
        <taxon>Rhabditida</taxon>
        <taxon>Rhabditina</taxon>
        <taxon>Rhabditomorpha</taxon>
        <taxon>Strongyloidea</taxon>
        <taxon>Heligmosomidae</taxon>
        <taxon>Nippostrongylus</taxon>
    </lineage>
</organism>
<evidence type="ECO:0000313" key="4">
    <source>
        <dbReference type="WBParaSite" id="NBR_0000954301-mRNA-1"/>
    </source>
</evidence>
<dbReference type="EMBL" id="UYSL01020157">
    <property type="protein sequence ID" value="VDL73133.1"/>
    <property type="molecule type" value="Genomic_DNA"/>
</dbReference>
<protein>
    <submittedName>
        <fullName evidence="2 4">Uncharacterized protein</fullName>
    </submittedName>
</protein>
<dbReference type="WBParaSite" id="NBR_0000954301-mRNA-1">
    <property type="protein sequence ID" value="NBR_0000954301-mRNA-1"/>
    <property type="gene ID" value="NBR_0000954301"/>
</dbReference>
<reference evidence="2 3" key="2">
    <citation type="submission" date="2018-11" db="EMBL/GenBank/DDBJ databases">
        <authorList>
            <consortium name="Pathogen Informatics"/>
        </authorList>
    </citation>
    <scope>NUCLEOTIDE SEQUENCE [LARGE SCALE GENOMIC DNA]</scope>
</reference>
<dbReference type="Proteomes" id="UP000271162">
    <property type="component" value="Unassembled WGS sequence"/>
</dbReference>
<evidence type="ECO:0000313" key="2">
    <source>
        <dbReference type="EMBL" id="VDL73133.1"/>
    </source>
</evidence>
<name>A0A0N4Y1N5_NIPBR</name>